<dbReference type="RefSeq" id="WP_119837945.1">
    <property type="nucleotide sequence ID" value="NZ_CP060436.1"/>
</dbReference>
<evidence type="ECO:0000313" key="2">
    <source>
        <dbReference type="Proteomes" id="UP000283786"/>
    </source>
</evidence>
<evidence type="ECO:0000313" key="1">
    <source>
        <dbReference type="EMBL" id="QPM89147.1"/>
    </source>
</evidence>
<proteinExistence type="predicted"/>
<dbReference type="InterPro" id="IPR016181">
    <property type="entry name" value="Acyl_CoA_acyltransferase"/>
</dbReference>
<dbReference type="KEGG" id="palw:PSAL_003580"/>
<keyword evidence="2" id="KW-1185">Reference proteome</keyword>
<gene>
    <name evidence="1" type="ORF">PSAL_003580</name>
</gene>
<sequence>MIHALPFDNQGAMAVFRWLDANDRREAEIVRGAPQDHIDLFCDWRAVQSVAALSFVLRTERRTPFAVLAVVPTGQAGVAQAAMLARSHEGYRHSMARTAVMIRRGLPAWAQSVGFNRLEARCWAGHPTAARFLRGCGFHQETAVPGYGADGTETFLQFAWTQDRRDPHVQGT</sequence>
<dbReference type="AlphaFoldDB" id="A0A418SK67"/>
<name>A0A418SK67_9RHOB</name>
<organism evidence="1 2">
    <name type="scientific">Pseudooceanicola algae</name>
    <dbReference type="NCBI Taxonomy" id="1537215"/>
    <lineage>
        <taxon>Bacteria</taxon>
        <taxon>Pseudomonadati</taxon>
        <taxon>Pseudomonadota</taxon>
        <taxon>Alphaproteobacteria</taxon>
        <taxon>Rhodobacterales</taxon>
        <taxon>Paracoccaceae</taxon>
        <taxon>Pseudooceanicola</taxon>
    </lineage>
</organism>
<reference evidence="1 2" key="1">
    <citation type="submission" date="2020-08" db="EMBL/GenBank/DDBJ databases">
        <title>Genome sequence of Rhodobacteraceae bacterium Lw-13e.</title>
        <authorList>
            <person name="Poehlein A."/>
            <person name="Wolter L."/>
            <person name="Daniel R."/>
            <person name="Brinkhoff T."/>
        </authorList>
    </citation>
    <scope>NUCLEOTIDE SEQUENCE [LARGE SCALE GENOMIC DNA]</scope>
    <source>
        <strain evidence="1 2">Lw-13e</strain>
    </source>
</reference>
<dbReference type="Proteomes" id="UP000283786">
    <property type="component" value="Chromosome"/>
</dbReference>
<protein>
    <recommendedName>
        <fullName evidence="3">N-acetyltransferase domain-containing protein</fullName>
    </recommendedName>
</protein>
<dbReference type="OrthoDB" id="7875810at2"/>
<dbReference type="SUPFAM" id="SSF55729">
    <property type="entry name" value="Acyl-CoA N-acyltransferases (Nat)"/>
    <property type="match status" value="1"/>
</dbReference>
<dbReference type="EMBL" id="CP060436">
    <property type="protein sequence ID" value="QPM89147.1"/>
    <property type="molecule type" value="Genomic_DNA"/>
</dbReference>
<accession>A0A418SK67</accession>
<evidence type="ECO:0008006" key="3">
    <source>
        <dbReference type="Google" id="ProtNLM"/>
    </source>
</evidence>